<evidence type="ECO:0000256" key="1">
    <source>
        <dbReference type="ARBA" id="ARBA00010467"/>
    </source>
</evidence>
<comment type="subcellular location">
    <subcellularLocation>
        <location evidence="9">Nucleus</location>
    </subcellularLocation>
    <subcellularLocation>
        <location evidence="9">Chromosome</location>
        <location evidence="9">Telomere</location>
    </subcellularLocation>
</comment>
<dbReference type="InterPro" id="IPR009057">
    <property type="entry name" value="Homeodomain-like_sf"/>
</dbReference>
<protein>
    <recommendedName>
        <fullName evidence="9">DNA-binding protein RAP1</fullName>
    </recommendedName>
</protein>
<dbReference type="GO" id="GO:0070187">
    <property type="term" value="C:shelterin complex"/>
    <property type="evidence" value="ECO:0007669"/>
    <property type="project" value="TreeGrafter"/>
</dbReference>
<evidence type="ECO:0000256" key="8">
    <source>
        <dbReference type="PROSITE-ProRule" id="PRU00094"/>
    </source>
</evidence>
<keyword evidence="4" id="KW-0805">Transcription regulation</keyword>
<evidence type="ECO:0000256" key="2">
    <source>
        <dbReference type="ARBA" id="ARBA00022454"/>
    </source>
</evidence>
<evidence type="ECO:0000256" key="5">
    <source>
        <dbReference type="ARBA" id="ARBA00023159"/>
    </source>
</evidence>
<dbReference type="PANTHER" id="PTHR16466">
    <property type="entry name" value="TELOMERE REPEAT-BINDING FACTOR 2-INTERACTING PROTEIN 1"/>
    <property type="match status" value="1"/>
</dbReference>
<keyword evidence="7 9" id="KW-0539">Nucleus</keyword>
<keyword evidence="5" id="KW-0010">Activator</keyword>
<dbReference type="Gene3D" id="1.10.10.2170">
    <property type="match status" value="1"/>
</dbReference>
<evidence type="ECO:0000256" key="4">
    <source>
        <dbReference type="ARBA" id="ARBA00023015"/>
    </source>
</evidence>
<feature type="region of interest" description="Disordered" evidence="10">
    <location>
        <begin position="177"/>
        <end position="303"/>
    </location>
</feature>
<dbReference type="AlphaFoldDB" id="A0AAV9N5U2"/>
<keyword evidence="2 9" id="KW-0158">Chromosome</keyword>
<reference evidence="12 13" key="1">
    <citation type="submission" date="2023-08" db="EMBL/GenBank/DDBJ databases">
        <title>Black Yeasts Isolated from many extreme environments.</title>
        <authorList>
            <person name="Coleine C."/>
            <person name="Stajich J.E."/>
            <person name="Selbmann L."/>
        </authorList>
    </citation>
    <scope>NUCLEOTIDE SEQUENCE [LARGE SCALE GENOMIC DNA]</scope>
    <source>
        <strain evidence="12 13">CCFEE 5792</strain>
    </source>
</reference>
<dbReference type="InterPro" id="IPR038104">
    <property type="entry name" value="Rap1_C_sf"/>
</dbReference>
<dbReference type="PROSITE" id="PS50114">
    <property type="entry name" value="GATA_ZN_FINGER_2"/>
    <property type="match status" value="1"/>
</dbReference>
<keyword evidence="8" id="KW-0863">Zinc-finger</keyword>
<keyword evidence="8" id="KW-0479">Metal-binding</keyword>
<evidence type="ECO:0000313" key="12">
    <source>
        <dbReference type="EMBL" id="KAK5048304.1"/>
    </source>
</evidence>
<dbReference type="GO" id="GO:0006355">
    <property type="term" value="P:regulation of DNA-templated transcription"/>
    <property type="evidence" value="ECO:0007669"/>
    <property type="project" value="InterPro"/>
</dbReference>
<feature type="compositionally biased region" description="Basic and acidic residues" evidence="10">
    <location>
        <begin position="690"/>
        <end position="700"/>
    </location>
</feature>
<evidence type="ECO:0000256" key="9">
    <source>
        <dbReference type="RuleBase" id="RU367107"/>
    </source>
</evidence>
<dbReference type="GO" id="GO:0042162">
    <property type="term" value="F:telomeric DNA binding"/>
    <property type="evidence" value="ECO:0007669"/>
    <property type="project" value="TreeGrafter"/>
</dbReference>
<evidence type="ECO:0000256" key="6">
    <source>
        <dbReference type="ARBA" id="ARBA00023163"/>
    </source>
</evidence>
<evidence type="ECO:0000313" key="13">
    <source>
        <dbReference type="Proteomes" id="UP001358417"/>
    </source>
</evidence>
<keyword evidence="8" id="KW-0862">Zinc</keyword>
<dbReference type="PANTHER" id="PTHR16466:SF6">
    <property type="entry name" value="TELOMERIC REPEAT-BINDING FACTOR 2-INTERACTING PROTEIN 1"/>
    <property type="match status" value="1"/>
</dbReference>
<feature type="domain" description="GATA-type" evidence="11">
    <location>
        <begin position="405"/>
        <end position="461"/>
    </location>
</feature>
<feature type="region of interest" description="Disordered" evidence="10">
    <location>
        <begin position="463"/>
        <end position="535"/>
    </location>
</feature>
<feature type="compositionally biased region" description="Polar residues" evidence="10">
    <location>
        <begin position="469"/>
        <end position="485"/>
    </location>
</feature>
<keyword evidence="13" id="KW-1185">Reference proteome</keyword>
<dbReference type="InterPro" id="IPR039595">
    <property type="entry name" value="TE2IP/Rap1"/>
</dbReference>
<organism evidence="12 13">
    <name type="scientific">Exophiala bonariae</name>
    <dbReference type="NCBI Taxonomy" id="1690606"/>
    <lineage>
        <taxon>Eukaryota</taxon>
        <taxon>Fungi</taxon>
        <taxon>Dikarya</taxon>
        <taxon>Ascomycota</taxon>
        <taxon>Pezizomycotina</taxon>
        <taxon>Eurotiomycetes</taxon>
        <taxon>Chaetothyriomycetidae</taxon>
        <taxon>Chaetothyriales</taxon>
        <taxon>Herpotrichiellaceae</taxon>
        <taxon>Exophiala</taxon>
    </lineage>
</organism>
<comment type="function">
    <text evidence="9">Involved in the regulation of telomere length, clustering and has a specific role in telomere position effect (TPE).</text>
</comment>
<evidence type="ECO:0000256" key="7">
    <source>
        <dbReference type="ARBA" id="ARBA00023242"/>
    </source>
</evidence>
<dbReference type="CDD" id="cd11655">
    <property type="entry name" value="rap1_myb-like"/>
    <property type="match status" value="1"/>
</dbReference>
<dbReference type="GO" id="GO:0010833">
    <property type="term" value="P:telomere maintenance via telomere lengthening"/>
    <property type="evidence" value="ECO:0007669"/>
    <property type="project" value="UniProtKB-UniRule"/>
</dbReference>
<dbReference type="Pfam" id="PF11626">
    <property type="entry name" value="Rap1_C"/>
    <property type="match status" value="1"/>
</dbReference>
<dbReference type="SUPFAM" id="SSF46689">
    <property type="entry name" value="Homeodomain-like"/>
    <property type="match status" value="1"/>
</dbReference>
<sequence>MTSHIVYEGVQQHGEVADIENTLFGGQKLWFAHTVPQRKYILENARNNGAIIVDFDKDADVKLVDHARKNNAPGTHSYKYVEVSIRNGRRENLADHAVGIATRVSRPVGSTTTTPRQGRIPFTSEEDQQLWDWVKPYQESGGTWKGNEIYKQLEAVNPRHTYQSWRDRWIKKVQFQRRTTTPRTEEVEDEDEAQSPSEASEPQPSRSVQQRKRTRSDVDEIGQHETRVYCNTTEPGTRDRQYVRDSAQRPNDPATRQQPTHSKVKAIPRTEHSRSLVGKNPSVEASEFERDEDPQITTEGGMDHNSDVLHIRQALSIEKREQLYDLVPALSDMTAELFQEAWADLVIHQDWNELSPKQWQIYFEKIIVPDYCRRNKLSIAQIAPYLSQQPALADSTIPRKAAGSNARKITCGFCHEGTSATWHVHKQYELVCTECAIFLRVEGVPGPPIASAKVDHDLGSRIDSRISTDNRTPQPSMKSLLTPTKGSKLGNFVDPPDSPSQARNPEPNEARKRSSARVSQSQSTSQESQHGAREPSSMLEIVDNFLEEQELPQVTRNDNLAANLSPPSSSLESINHIIASKNRGPRSHLELEQFDTAPETIDDFDSALEEIPVDRGARSMKGKGRRLSTQALFEHLEDPLDVSYLDLPDPEGGWEEALGYMPDGASNHELDTEGNGDEAGSRTKGKGKARMNDNSRHDSVSEGLPLPSHSKQRAPNPVPKTTSTTSGPATSSWVTAQTAIHKDIHPTTLRPVLFKVLEATSFDVDAATRLLSIVLDQIPSKYKQGNIHRSHPEITIPNNIPGVWTSEDDNLLLSEHSADVNVVRQKHGEIVSDNRLRCLNVLLAR</sequence>
<comment type="subunit">
    <text evidence="9">Homodimer.</text>
</comment>
<accession>A0AAV9N5U2</accession>
<dbReference type="InterPro" id="IPR015010">
    <property type="entry name" value="TERF2IP_Myb"/>
</dbReference>
<dbReference type="GO" id="GO:0031848">
    <property type="term" value="P:protection from non-homologous end joining at telomere"/>
    <property type="evidence" value="ECO:0007669"/>
    <property type="project" value="TreeGrafter"/>
</dbReference>
<comment type="similarity">
    <text evidence="1 9">Belongs to the RAP1 family.</text>
</comment>
<evidence type="ECO:0000256" key="10">
    <source>
        <dbReference type="SAM" id="MobiDB-lite"/>
    </source>
</evidence>
<dbReference type="Proteomes" id="UP001358417">
    <property type="component" value="Unassembled WGS sequence"/>
</dbReference>
<dbReference type="InterPro" id="IPR000679">
    <property type="entry name" value="Znf_GATA"/>
</dbReference>
<dbReference type="GeneID" id="89974148"/>
<feature type="compositionally biased region" description="Low complexity" evidence="10">
    <location>
        <begin position="516"/>
        <end position="529"/>
    </location>
</feature>
<dbReference type="GO" id="GO:0008270">
    <property type="term" value="F:zinc ion binding"/>
    <property type="evidence" value="ECO:0007669"/>
    <property type="project" value="UniProtKB-KW"/>
</dbReference>
<dbReference type="Gene3D" id="1.10.10.60">
    <property type="entry name" value="Homeodomain-like"/>
    <property type="match status" value="1"/>
</dbReference>
<name>A0AAV9N5U2_9EURO</name>
<gene>
    <name evidence="12" type="ORF">LTR84_005974</name>
</gene>
<feature type="compositionally biased region" description="Basic and acidic residues" evidence="10">
    <location>
        <begin position="236"/>
        <end position="247"/>
    </location>
</feature>
<evidence type="ECO:0000259" key="11">
    <source>
        <dbReference type="PROSITE" id="PS50114"/>
    </source>
</evidence>
<feature type="compositionally biased region" description="Basic and acidic residues" evidence="10">
    <location>
        <begin position="215"/>
        <end position="227"/>
    </location>
</feature>
<feature type="compositionally biased region" description="Low complexity" evidence="10">
    <location>
        <begin position="194"/>
        <end position="205"/>
    </location>
</feature>
<keyword evidence="3 9" id="KW-0779">Telomere</keyword>
<evidence type="ECO:0000256" key="3">
    <source>
        <dbReference type="ARBA" id="ARBA00022895"/>
    </source>
</evidence>
<dbReference type="InterPro" id="IPR021661">
    <property type="entry name" value="Rap1_C"/>
</dbReference>
<comment type="caution">
    <text evidence="12">The sequence shown here is derived from an EMBL/GenBank/DDBJ whole genome shotgun (WGS) entry which is preliminary data.</text>
</comment>
<feature type="region of interest" description="Disordered" evidence="10">
    <location>
        <begin position="653"/>
        <end position="731"/>
    </location>
</feature>
<dbReference type="EMBL" id="JAVRRD010000022">
    <property type="protein sequence ID" value="KAK5048304.1"/>
    <property type="molecule type" value="Genomic_DNA"/>
</dbReference>
<keyword evidence="6" id="KW-0804">Transcription</keyword>
<dbReference type="Pfam" id="PF08914">
    <property type="entry name" value="Myb_Rap1"/>
    <property type="match status" value="1"/>
</dbReference>
<dbReference type="RefSeq" id="XP_064703762.1">
    <property type="nucleotide sequence ID" value="XM_064849538.1"/>
</dbReference>
<proteinExistence type="inferred from homology"/>
<feature type="compositionally biased region" description="Low complexity" evidence="10">
    <location>
        <begin position="721"/>
        <end position="731"/>
    </location>
</feature>